<name>A0A183MWA5_9TREM</name>
<dbReference type="Proteomes" id="UP000277204">
    <property type="component" value="Unassembled WGS sequence"/>
</dbReference>
<sequence>MLFLTTTVNITIAKSSGKQVTILMSDLNAKFGMDKSGYIDIMGLQELRETNENSKRLVNLCAFNKLVICSTIFPHKLIHKATWISQDHTTENQMHHICISKKFRSTIENMRTRRGADIASDHHLVVVKMKLKLKKHWTIVGTALQRLNTAFLGDTNKLISFKIALNNRFQALQDLPKKEETTMEDNWKGIREVLTSTCREVLGLKKHHHKEWTSMKILNKTQERKTKKIAIGNSRTRIEKVETQLNTLKQTRK</sequence>
<organism evidence="1 2">
    <name type="scientific">Schistosoma margrebowiei</name>
    <dbReference type="NCBI Taxonomy" id="48269"/>
    <lineage>
        <taxon>Eukaryota</taxon>
        <taxon>Metazoa</taxon>
        <taxon>Spiralia</taxon>
        <taxon>Lophotrochozoa</taxon>
        <taxon>Platyhelminthes</taxon>
        <taxon>Trematoda</taxon>
        <taxon>Digenea</taxon>
        <taxon>Strigeidida</taxon>
        <taxon>Schistosomatoidea</taxon>
        <taxon>Schistosomatidae</taxon>
        <taxon>Schistosoma</taxon>
    </lineage>
</organism>
<accession>A0A183MWA5</accession>
<keyword evidence="2" id="KW-1185">Reference proteome</keyword>
<dbReference type="EMBL" id="UZAI01018265">
    <property type="protein sequence ID" value="VDP35212.1"/>
    <property type="molecule type" value="Genomic_DNA"/>
</dbReference>
<dbReference type="Gene3D" id="3.60.10.10">
    <property type="entry name" value="Endonuclease/exonuclease/phosphatase"/>
    <property type="match status" value="1"/>
</dbReference>
<protein>
    <submittedName>
        <fullName evidence="1">Uncharacterized protein</fullName>
    </submittedName>
</protein>
<proteinExistence type="predicted"/>
<evidence type="ECO:0000313" key="1">
    <source>
        <dbReference type="EMBL" id="VDP35212.1"/>
    </source>
</evidence>
<reference evidence="1 2" key="1">
    <citation type="submission" date="2018-11" db="EMBL/GenBank/DDBJ databases">
        <authorList>
            <consortium name="Pathogen Informatics"/>
        </authorList>
    </citation>
    <scope>NUCLEOTIDE SEQUENCE [LARGE SCALE GENOMIC DNA]</scope>
    <source>
        <strain evidence="1 2">Zambia</strain>
    </source>
</reference>
<evidence type="ECO:0000313" key="2">
    <source>
        <dbReference type="Proteomes" id="UP000277204"/>
    </source>
</evidence>
<dbReference type="InterPro" id="IPR036691">
    <property type="entry name" value="Endo/exonu/phosph_ase_sf"/>
</dbReference>
<gene>
    <name evidence="1" type="ORF">SMRZ_LOCUS20330</name>
</gene>
<dbReference type="AlphaFoldDB" id="A0A183MWA5"/>